<feature type="compositionally biased region" description="Basic residues" evidence="1">
    <location>
        <begin position="83"/>
        <end position="96"/>
    </location>
</feature>
<evidence type="ECO:0000313" key="5">
    <source>
        <dbReference type="Proteomes" id="UP000460718"/>
    </source>
</evidence>
<accession>A0A6A3DY77</accession>
<sequence length="257" mass="28198">MGRRRRWRRQRAAVIDEEGVTVGDGTSDVRQPETEPAERQQQTIHEESEVARGETTLAQTEVAAAAEPAVVSKEGVAGDGSPRTKRRWSGKTKKRKNAYDSEELVGGDTSQSVTISSGQSTKSSEAAVGPLTRAAKGRLDAAERSTKAAATVSAMTDHTGHTTTVTLSEEQEVPRPTESASQPETTRCGTTETEQSTQQRRRQVTWADGWQSPNEDERSQRRPAMKDAGERGARNAGNRERLPPAHPRRWARSQQQE</sequence>
<dbReference type="EMBL" id="QXGF01002536">
    <property type="protein sequence ID" value="KAE8924281.1"/>
    <property type="molecule type" value="Genomic_DNA"/>
</dbReference>
<organism evidence="2 4">
    <name type="scientific">Phytophthora fragariae</name>
    <dbReference type="NCBI Taxonomy" id="53985"/>
    <lineage>
        <taxon>Eukaryota</taxon>
        <taxon>Sar</taxon>
        <taxon>Stramenopiles</taxon>
        <taxon>Oomycota</taxon>
        <taxon>Peronosporomycetes</taxon>
        <taxon>Peronosporales</taxon>
        <taxon>Peronosporaceae</taxon>
        <taxon>Phytophthora</taxon>
    </lineage>
</organism>
<reference evidence="2 4" key="1">
    <citation type="submission" date="2018-08" db="EMBL/GenBank/DDBJ databases">
        <title>Genomic investigation of the strawberry pathogen Phytophthora fragariae indicates pathogenicity is determined by transcriptional variation in three key races.</title>
        <authorList>
            <person name="Adams T.M."/>
            <person name="Armitage A.D."/>
            <person name="Sobczyk M.K."/>
            <person name="Bates H.J."/>
            <person name="Dunwell J.M."/>
            <person name="Nellist C.F."/>
            <person name="Harrison R.J."/>
        </authorList>
    </citation>
    <scope>NUCLEOTIDE SEQUENCE [LARGE SCALE GENOMIC DNA]</scope>
    <source>
        <strain evidence="2 4">NOV-9</strain>
        <strain evidence="3 5">SCRP245</strain>
    </source>
</reference>
<feature type="compositionally biased region" description="Basic and acidic residues" evidence="1">
    <location>
        <begin position="215"/>
        <end position="243"/>
    </location>
</feature>
<dbReference type="Proteomes" id="UP000460718">
    <property type="component" value="Unassembled WGS sequence"/>
</dbReference>
<evidence type="ECO:0000313" key="3">
    <source>
        <dbReference type="EMBL" id="KAE9005141.1"/>
    </source>
</evidence>
<feature type="compositionally biased region" description="Basic and acidic residues" evidence="1">
    <location>
        <begin position="30"/>
        <end position="52"/>
    </location>
</feature>
<evidence type="ECO:0000313" key="2">
    <source>
        <dbReference type="EMBL" id="KAE8924281.1"/>
    </source>
</evidence>
<dbReference type="Proteomes" id="UP000429523">
    <property type="component" value="Unassembled WGS sequence"/>
</dbReference>
<comment type="caution">
    <text evidence="2">The sequence shown here is derived from an EMBL/GenBank/DDBJ whole genome shotgun (WGS) entry which is preliminary data.</text>
</comment>
<dbReference type="AlphaFoldDB" id="A0A6A3DY77"/>
<dbReference type="EMBL" id="QXFW01000698">
    <property type="protein sequence ID" value="KAE9005141.1"/>
    <property type="molecule type" value="Genomic_DNA"/>
</dbReference>
<feature type="compositionally biased region" description="Low complexity" evidence="1">
    <location>
        <begin position="54"/>
        <end position="71"/>
    </location>
</feature>
<gene>
    <name evidence="2" type="ORF">PF009_g25486</name>
    <name evidence="3" type="ORF">PF011_g12165</name>
</gene>
<name>A0A6A3DY77_9STRA</name>
<evidence type="ECO:0000313" key="4">
    <source>
        <dbReference type="Proteomes" id="UP000429523"/>
    </source>
</evidence>
<feature type="compositionally biased region" description="Basic and acidic residues" evidence="1">
    <location>
        <begin position="137"/>
        <end position="146"/>
    </location>
</feature>
<protein>
    <submittedName>
        <fullName evidence="2">Uncharacterized protein</fullName>
    </submittedName>
</protein>
<evidence type="ECO:0000256" key="1">
    <source>
        <dbReference type="SAM" id="MobiDB-lite"/>
    </source>
</evidence>
<feature type="compositionally biased region" description="Polar residues" evidence="1">
    <location>
        <begin position="108"/>
        <end position="124"/>
    </location>
</feature>
<feature type="compositionally biased region" description="Polar residues" evidence="1">
    <location>
        <begin position="178"/>
        <end position="189"/>
    </location>
</feature>
<feature type="region of interest" description="Disordered" evidence="1">
    <location>
        <begin position="16"/>
        <end position="257"/>
    </location>
</feature>
<proteinExistence type="predicted"/>